<evidence type="ECO:0000256" key="2">
    <source>
        <dbReference type="ARBA" id="ARBA00022670"/>
    </source>
</evidence>
<evidence type="ECO:0000313" key="14">
    <source>
        <dbReference type="Proteomes" id="UP000286681"/>
    </source>
</evidence>
<keyword evidence="6" id="KW-0482">Metalloprotease</keyword>
<feature type="region of interest" description="Disordered" evidence="8">
    <location>
        <begin position="249"/>
        <end position="278"/>
    </location>
</feature>
<sequence>MRRALIVTAVVALAAAGVSALPAQTDLAAQQGQLKAANKAAKTAESRARQLQQAAANERDEARRAKVREAAVAASIAAAEAQIMAARARTAIVDRLLAEQHRRLEAQQGPIARLIAALQSLARRPAMLGLLQPGSTADIVHVRAVLGGVAPVVRERSAGVRAEIARARRLREGAQIAARSLREGRERLETERLALVQMEAGHRLRPTGYRREAMIESDRALALGEQARDLVELMDTLGAAAETREALEALPGPLPRPGAGDSAEAPPPARIAPQGPPPYRLPVAGSLVTGLGEESDAGVRARGLTLSTWAGAQVVAPAAGRVVYAGRFRRYGNIVILDHGDGWTSLIAGLDRVLARVGDAPVQGTPLGNAPRGEAPRITVELRRKGDAVDLAQLLD</sequence>
<gene>
    <name evidence="11" type="ORF">BRX40_04970</name>
    <name evidence="12" type="ORF">CA257_01040</name>
</gene>
<dbReference type="EMBL" id="CP018820">
    <property type="protein sequence ID" value="APR51870.1"/>
    <property type="molecule type" value="Genomic_DNA"/>
</dbReference>
<feature type="domain" description="M23ase beta-sheet core" evidence="10">
    <location>
        <begin position="302"/>
        <end position="390"/>
    </location>
</feature>
<dbReference type="InterPro" id="IPR050570">
    <property type="entry name" value="Cell_wall_metabolism_enzyme"/>
</dbReference>
<dbReference type="EMBL" id="QQWO01000001">
    <property type="protein sequence ID" value="RSV08097.1"/>
    <property type="molecule type" value="Genomic_DNA"/>
</dbReference>
<evidence type="ECO:0000313" key="13">
    <source>
        <dbReference type="Proteomes" id="UP000185161"/>
    </source>
</evidence>
<dbReference type="Gene3D" id="2.70.70.10">
    <property type="entry name" value="Glucose Permease (Domain IIA)"/>
    <property type="match status" value="1"/>
</dbReference>
<dbReference type="STRING" id="93064.BRX40_04970"/>
<reference evidence="12 14" key="3">
    <citation type="submission" date="2018-07" db="EMBL/GenBank/DDBJ databases">
        <title>Genomic and Epidemiologic Investigation of an Indolent Hospital Outbreak.</title>
        <authorList>
            <person name="Johnson R.C."/>
            <person name="Deming C."/>
            <person name="Conlan S."/>
            <person name="Zellmer C.J."/>
            <person name="Michelin A.V."/>
            <person name="Lee-Lin S."/>
            <person name="Thomas P.J."/>
            <person name="Park M."/>
            <person name="Weingarten R.A."/>
            <person name="Less J."/>
            <person name="Dekker J.P."/>
            <person name="Frank K.M."/>
            <person name="Musser K.A."/>
            <person name="Mcquiston J.R."/>
            <person name="Henderson D.K."/>
            <person name="Lau A.F."/>
            <person name="Palmore T.N."/>
            <person name="Segre J.A."/>
        </authorList>
    </citation>
    <scope>NUCLEOTIDE SEQUENCE [LARGE SCALE GENOMIC DNA]</scope>
    <source>
        <strain evidence="12 14">SK-NIH.Env10_0317</strain>
    </source>
</reference>
<dbReference type="Proteomes" id="UP000185161">
    <property type="component" value="Chromosome"/>
</dbReference>
<proteinExistence type="predicted"/>
<feature type="chain" id="PRO_5041797830" evidence="9">
    <location>
        <begin position="21"/>
        <end position="396"/>
    </location>
</feature>
<dbReference type="GO" id="GO:0004222">
    <property type="term" value="F:metalloendopeptidase activity"/>
    <property type="evidence" value="ECO:0007669"/>
    <property type="project" value="TreeGrafter"/>
</dbReference>
<keyword evidence="5" id="KW-0862">Zinc</keyword>
<feature type="signal peptide" evidence="9">
    <location>
        <begin position="1"/>
        <end position="20"/>
    </location>
</feature>
<evidence type="ECO:0000256" key="3">
    <source>
        <dbReference type="ARBA" id="ARBA00022723"/>
    </source>
</evidence>
<reference evidence="13" key="2">
    <citation type="submission" date="2016-12" db="EMBL/GenBank/DDBJ databases">
        <title>Whole genome sequencing of Sphingomonas sp. ABOJV.</title>
        <authorList>
            <person name="Conlan S."/>
            <person name="Thomas P.J."/>
            <person name="Mullikin J."/>
            <person name="Palmore T.N."/>
            <person name="Frank K.M."/>
            <person name="Segre J.A."/>
        </authorList>
    </citation>
    <scope>NUCLEOTIDE SEQUENCE [LARGE SCALE GENOMIC DNA]</scope>
    <source>
        <strain evidence="13">ABOJV</strain>
    </source>
</reference>
<reference evidence="11" key="1">
    <citation type="submission" date="2016-12" db="EMBL/GenBank/DDBJ databases">
        <title>Whole genome sequencing of Sphingomonas koreensis.</title>
        <authorList>
            <person name="Conlan S."/>
            <person name="Thomas P.J."/>
            <person name="Mullikin J."/>
            <person name="Palmore T.N."/>
            <person name="Frank K.M."/>
            <person name="Segre J.A."/>
        </authorList>
    </citation>
    <scope>NUCLEOTIDE SEQUENCE</scope>
    <source>
        <strain evidence="11">ABOJV</strain>
    </source>
</reference>
<keyword evidence="9" id="KW-0732">Signal</keyword>
<keyword evidence="13" id="KW-1185">Reference proteome</keyword>
<dbReference type="GeneID" id="44131908"/>
<dbReference type="AlphaFoldDB" id="A0A1L6J8J0"/>
<accession>A0A1L6J8J0</accession>
<dbReference type="SUPFAM" id="SSF51261">
    <property type="entry name" value="Duplicated hybrid motif"/>
    <property type="match status" value="1"/>
</dbReference>
<evidence type="ECO:0000313" key="11">
    <source>
        <dbReference type="EMBL" id="APR51870.1"/>
    </source>
</evidence>
<evidence type="ECO:0000256" key="6">
    <source>
        <dbReference type="ARBA" id="ARBA00023049"/>
    </source>
</evidence>
<dbReference type="GO" id="GO:0006508">
    <property type="term" value="P:proteolysis"/>
    <property type="evidence" value="ECO:0007669"/>
    <property type="project" value="UniProtKB-KW"/>
</dbReference>
<dbReference type="CDD" id="cd12797">
    <property type="entry name" value="M23_peptidase"/>
    <property type="match status" value="1"/>
</dbReference>
<dbReference type="PANTHER" id="PTHR21666:SF288">
    <property type="entry name" value="CELL DIVISION PROTEIN YTFB"/>
    <property type="match status" value="1"/>
</dbReference>
<protein>
    <submittedName>
        <fullName evidence="11">Metalloendopeptidase</fullName>
    </submittedName>
</protein>
<keyword evidence="3" id="KW-0479">Metal-binding</keyword>
<evidence type="ECO:0000256" key="7">
    <source>
        <dbReference type="SAM" id="Coils"/>
    </source>
</evidence>
<feature type="compositionally biased region" description="Pro residues" evidence="8">
    <location>
        <begin position="265"/>
        <end position="278"/>
    </location>
</feature>
<evidence type="ECO:0000313" key="12">
    <source>
        <dbReference type="EMBL" id="RSV08097.1"/>
    </source>
</evidence>
<dbReference type="RefSeq" id="WP_075150859.1">
    <property type="nucleotide sequence ID" value="NZ_CP018820.1"/>
</dbReference>
<dbReference type="Pfam" id="PF01551">
    <property type="entry name" value="Peptidase_M23"/>
    <property type="match status" value="1"/>
</dbReference>
<keyword evidence="2" id="KW-0645">Protease</keyword>
<comment type="cofactor">
    <cofactor evidence="1">
        <name>Zn(2+)</name>
        <dbReference type="ChEBI" id="CHEBI:29105"/>
    </cofactor>
</comment>
<evidence type="ECO:0000256" key="9">
    <source>
        <dbReference type="SAM" id="SignalP"/>
    </source>
</evidence>
<dbReference type="KEGG" id="skr:BRX40_04970"/>
<evidence type="ECO:0000256" key="4">
    <source>
        <dbReference type="ARBA" id="ARBA00022801"/>
    </source>
</evidence>
<keyword evidence="7" id="KW-0175">Coiled coil</keyword>
<keyword evidence="4" id="KW-0378">Hydrolase</keyword>
<name>A0A1L6J8J0_9SPHN</name>
<dbReference type="Proteomes" id="UP000286681">
    <property type="component" value="Unassembled WGS sequence"/>
</dbReference>
<organism evidence="11 13">
    <name type="scientific">Sphingomonas koreensis</name>
    <dbReference type="NCBI Taxonomy" id="93064"/>
    <lineage>
        <taxon>Bacteria</taxon>
        <taxon>Pseudomonadati</taxon>
        <taxon>Pseudomonadota</taxon>
        <taxon>Alphaproteobacteria</taxon>
        <taxon>Sphingomonadales</taxon>
        <taxon>Sphingomonadaceae</taxon>
        <taxon>Sphingomonas</taxon>
    </lineage>
</organism>
<dbReference type="InterPro" id="IPR016047">
    <property type="entry name" value="M23ase_b-sheet_dom"/>
</dbReference>
<feature type="coiled-coil region" evidence="7">
    <location>
        <begin position="27"/>
        <end position="68"/>
    </location>
</feature>
<evidence type="ECO:0000259" key="10">
    <source>
        <dbReference type="Pfam" id="PF01551"/>
    </source>
</evidence>
<dbReference type="OrthoDB" id="9809144at2"/>
<evidence type="ECO:0000256" key="1">
    <source>
        <dbReference type="ARBA" id="ARBA00001947"/>
    </source>
</evidence>
<dbReference type="PANTHER" id="PTHR21666">
    <property type="entry name" value="PEPTIDASE-RELATED"/>
    <property type="match status" value="1"/>
</dbReference>
<dbReference type="GO" id="GO:0046872">
    <property type="term" value="F:metal ion binding"/>
    <property type="evidence" value="ECO:0007669"/>
    <property type="project" value="UniProtKB-KW"/>
</dbReference>
<evidence type="ECO:0000256" key="5">
    <source>
        <dbReference type="ARBA" id="ARBA00022833"/>
    </source>
</evidence>
<evidence type="ECO:0000256" key="8">
    <source>
        <dbReference type="SAM" id="MobiDB-lite"/>
    </source>
</evidence>
<dbReference type="InterPro" id="IPR011055">
    <property type="entry name" value="Dup_hybrid_motif"/>
</dbReference>